<accession>A0AAW0P338</accession>
<dbReference type="EMBL" id="JBBPFD010000008">
    <property type="protein sequence ID" value="KAK7915775.1"/>
    <property type="molecule type" value="Genomic_DNA"/>
</dbReference>
<reference evidence="3" key="1">
    <citation type="submission" date="2024-04" db="EMBL/GenBank/DDBJ databases">
        <title>Salinicola lusitanus LLJ914,a marine bacterium isolated from the Okinawa Trough.</title>
        <authorList>
            <person name="Li J."/>
        </authorList>
    </citation>
    <scope>NUCLEOTIDE SEQUENCE [LARGE SCALE GENOMIC DNA]</scope>
</reference>
<name>A0AAW0P338_9GOBI</name>
<organism evidence="2 3">
    <name type="scientific">Mugilogobius chulae</name>
    <name type="common">yellowstripe goby</name>
    <dbReference type="NCBI Taxonomy" id="88201"/>
    <lineage>
        <taxon>Eukaryota</taxon>
        <taxon>Metazoa</taxon>
        <taxon>Chordata</taxon>
        <taxon>Craniata</taxon>
        <taxon>Vertebrata</taxon>
        <taxon>Euteleostomi</taxon>
        <taxon>Actinopterygii</taxon>
        <taxon>Neopterygii</taxon>
        <taxon>Teleostei</taxon>
        <taxon>Neoteleostei</taxon>
        <taxon>Acanthomorphata</taxon>
        <taxon>Gobiaria</taxon>
        <taxon>Gobiiformes</taxon>
        <taxon>Gobioidei</taxon>
        <taxon>Gobiidae</taxon>
        <taxon>Gobionellinae</taxon>
        <taxon>Mugilogobius</taxon>
    </lineage>
</organism>
<protein>
    <submittedName>
        <fullName evidence="2">Uncharacterized protein</fullName>
    </submittedName>
</protein>
<dbReference type="AlphaFoldDB" id="A0AAW0P338"/>
<evidence type="ECO:0000313" key="2">
    <source>
        <dbReference type="EMBL" id="KAK7915775.1"/>
    </source>
</evidence>
<feature type="coiled-coil region" evidence="1">
    <location>
        <begin position="90"/>
        <end position="141"/>
    </location>
</feature>
<sequence>MRKLAQESCRRMESEAITVTCSVLAKESETLKKHLQKLTKEYDEEKARQYENTKKVANVERLKLVNKYQLEEIDLKEKELIELKAKSESYKHIRKDEEDLEIQNQKLSKKMKQLEKDVQKLQQSEQEIQKVNDQKSELRKENCSLHKQVLTLESYIGKKNLLKAHLKTQKSEEASLKQRQAKLKMAISDLDVVGKTGIVNW</sequence>
<evidence type="ECO:0000313" key="3">
    <source>
        <dbReference type="Proteomes" id="UP001460270"/>
    </source>
</evidence>
<comment type="caution">
    <text evidence="2">The sequence shown here is derived from an EMBL/GenBank/DDBJ whole genome shotgun (WGS) entry which is preliminary data.</text>
</comment>
<evidence type="ECO:0000256" key="1">
    <source>
        <dbReference type="SAM" id="Coils"/>
    </source>
</evidence>
<keyword evidence="1" id="KW-0175">Coiled coil</keyword>
<dbReference type="Proteomes" id="UP001460270">
    <property type="component" value="Unassembled WGS sequence"/>
</dbReference>
<gene>
    <name evidence="2" type="ORF">WMY93_011536</name>
</gene>
<feature type="coiled-coil region" evidence="1">
    <location>
        <begin position="21"/>
        <end position="48"/>
    </location>
</feature>
<keyword evidence="3" id="KW-1185">Reference proteome</keyword>
<proteinExistence type="predicted"/>